<dbReference type="Proteomes" id="UP001066276">
    <property type="component" value="Chromosome 2_1"/>
</dbReference>
<gene>
    <name evidence="2" type="ORF">NDU88_001594</name>
</gene>
<feature type="region of interest" description="Disordered" evidence="1">
    <location>
        <begin position="1"/>
        <end position="75"/>
    </location>
</feature>
<organism evidence="2 3">
    <name type="scientific">Pleurodeles waltl</name>
    <name type="common">Iberian ribbed newt</name>
    <dbReference type="NCBI Taxonomy" id="8319"/>
    <lineage>
        <taxon>Eukaryota</taxon>
        <taxon>Metazoa</taxon>
        <taxon>Chordata</taxon>
        <taxon>Craniata</taxon>
        <taxon>Vertebrata</taxon>
        <taxon>Euteleostomi</taxon>
        <taxon>Amphibia</taxon>
        <taxon>Batrachia</taxon>
        <taxon>Caudata</taxon>
        <taxon>Salamandroidea</taxon>
        <taxon>Salamandridae</taxon>
        <taxon>Pleurodelinae</taxon>
        <taxon>Pleurodeles</taxon>
    </lineage>
</organism>
<reference evidence="2" key="1">
    <citation type="journal article" date="2022" name="bioRxiv">
        <title>Sequencing and chromosome-scale assembly of the giantPleurodeles waltlgenome.</title>
        <authorList>
            <person name="Brown T."/>
            <person name="Elewa A."/>
            <person name="Iarovenko S."/>
            <person name="Subramanian E."/>
            <person name="Araus A.J."/>
            <person name="Petzold A."/>
            <person name="Susuki M."/>
            <person name="Suzuki K.-i.T."/>
            <person name="Hayashi T."/>
            <person name="Toyoda A."/>
            <person name="Oliveira C."/>
            <person name="Osipova E."/>
            <person name="Leigh N.D."/>
            <person name="Simon A."/>
            <person name="Yun M.H."/>
        </authorList>
    </citation>
    <scope>NUCLEOTIDE SEQUENCE</scope>
    <source>
        <strain evidence="2">20211129_DDA</strain>
        <tissue evidence="2">Liver</tissue>
    </source>
</reference>
<accession>A0AAV7VA52</accession>
<proteinExistence type="predicted"/>
<protein>
    <submittedName>
        <fullName evidence="2">Uncharacterized protein</fullName>
    </submittedName>
</protein>
<dbReference type="EMBL" id="JANPWB010000003">
    <property type="protein sequence ID" value="KAJ1197746.1"/>
    <property type="molecule type" value="Genomic_DNA"/>
</dbReference>
<sequence length="75" mass="8472">MEGRKEVPDLETASSQWQPEAEPAENSAERPEEEQMLGHLGGSTGVEEDGSNCPRYCDLEQEMTKRKQPDYETTQ</sequence>
<evidence type="ECO:0000313" key="3">
    <source>
        <dbReference type="Proteomes" id="UP001066276"/>
    </source>
</evidence>
<name>A0AAV7VA52_PLEWA</name>
<evidence type="ECO:0000256" key="1">
    <source>
        <dbReference type="SAM" id="MobiDB-lite"/>
    </source>
</evidence>
<evidence type="ECO:0000313" key="2">
    <source>
        <dbReference type="EMBL" id="KAJ1197746.1"/>
    </source>
</evidence>
<dbReference type="AlphaFoldDB" id="A0AAV7VA52"/>
<comment type="caution">
    <text evidence="2">The sequence shown here is derived from an EMBL/GenBank/DDBJ whole genome shotgun (WGS) entry which is preliminary data.</text>
</comment>
<feature type="compositionally biased region" description="Basic and acidic residues" evidence="1">
    <location>
        <begin position="62"/>
        <end position="75"/>
    </location>
</feature>
<keyword evidence="3" id="KW-1185">Reference proteome</keyword>